<evidence type="ECO:0000313" key="4">
    <source>
        <dbReference type="Proteomes" id="UP000718012"/>
    </source>
</evidence>
<gene>
    <name evidence="3" type="ORF">K8U81_12570</name>
</gene>
<name>A0A921K4B7_9BACT</name>
<reference evidence="3" key="1">
    <citation type="journal article" date="2021" name="PeerJ">
        <title>Extensive microbial diversity within the chicken gut microbiome revealed by metagenomics and culture.</title>
        <authorList>
            <person name="Gilroy R."/>
            <person name="Ravi A."/>
            <person name="Getino M."/>
            <person name="Pursley I."/>
            <person name="Horton D.L."/>
            <person name="Alikhan N.F."/>
            <person name="Baker D."/>
            <person name="Gharbi K."/>
            <person name="Hall N."/>
            <person name="Watson M."/>
            <person name="Adriaenssens E.M."/>
            <person name="Foster-Nyarko E."/>
            <person name="Jarju S."/>
            <person name="Secka A."/>
            <person name="Antonio M."/>
            <person name="Oren A."/>
            <person name="Chaudhuri R.R."/>
            <person name="La Ragione R."/>
            <person name="Hildebrand F."/>
            <person name="Pallen M.J."/>
        </authorList>
    </citation>
    <scope>NUCLEOTIDE SEQUENCE</scope>
    <source>
        <strain evidence="3">CHK165-8395</strain>
    </source>
</reference>
<dbReference type="EMBL" id="DYXD01000266">
    <property type="protein sequence ID" value="HJF08995.1"/>
    <property type="molecule type" value="Genomic_DNA"/>
</dbReference>
<dbReference type="InterPro" id="IPR024361">
    <property type="entry name" value="BACON"/>
</dbReference>
<dbReference type="InterPro" id="IPR013783">
    <property type="entry name" value="Ig-like_fold"/>
</dbReference>
<dbReference type="Proteomes" id="UP000718012">
    <property type="component" value="Unassembled WGS sequence"/>
</dbReference>
<evidence type="ECO:0000259" key="2">
    <source>
        <dbReference type="Pfam" id="PF13004"/>
    </source>
</evidence>
<dbReference type="PROSITE" id="PS51257">
    <property type="entry name" value="PROKAR_LIPOPROTEIN"/>
    <property type="match status" value="1"/>
</dbReference>
<evidence type="ECO:0000313" key="3">
    <source>
        <dbReference type="EMBL" id="HJF08995.1"/>
    </source>
</evidence>
<keyword evidence="1" id="KW-0732">Signal</keyword>
<feature type="domain" description="BACON" evidence="2">
    <location>
        <begin position="60"/>
        <end position="120"/>
    </location>
</feature>
<dbReference type="Pfam" id="PF13004">
    <property type="entry name" value="BACON"/>
    <property type="match status" value="1"/>
</dbReference>
<proteinExistence type="predicted"/>
<reference evidence="3" key="2">
    <citation type="submission" date="2021-09" db="EMBL/GenBank/DDBJ databases">
        <authorList>
            <person name="Gilroy R."/>
        </authorList>
    </citation>
    <scope>NUCLEOTIDE SEQUENCE</scope>
    <source>
        <strain evidence="3">CHK165-8395</strain>
    </source>
</reference>
<organism evidence="3 4">
    <name type="scientific">Phocaeicola coprocola</name>
    <dbReference type="NCBI Taxonomy" id="310298"/>
    <lineage>
        <taxon>Bacteria</taxon>
        <taxon>Pseudomonadati</taxon>
        <taxon>Bacteroidota</taxon>
        <taxon>Bacteroidia</taxon>
        <taxon>Bacteroidales</taxon>
        <taxon>Bacteroidaceae</taxon>
        <taxon>Phocaeicola</taxon>
    </lineage>
</organism>
<dbReference type="CDD" id="cd14948">
    <property type="entry name" value="BACON"/>
    <property type="match status" value="1"/>
</dbReference>
<feature type="signal peptide" evidence="1">
    <location>
        <begin position="1"/>
        <end position="20"/>
    </location>
</feature>
<dbReference type="Gene3D" id="2.60.40.10">
    <property type="entry name" value="Immunoglobulins"/>
    <property type="match status" value="1"/>
</dbReference>
<sequence>MKLINYIMASVLFLSATLLGSCSEEENTLSKAVLASASALDFEAEGAQPKTITVYADADWVMEDLPEWITVTPATGNGTTDVTVSVTDNMRDGAEDNPRKATIVFKGCTLASRAEVVVSQDGDKYRDCQEYTVDELPALEDETVVSVPEALVTAVTTSGCIVTDAQYDVNMFLQTATAVNVGDKVAVKGSKGTDAHALPYVVCDEVRVVSEGNNIDYPEAHDVTAEVDSYTSDSREWISASGVLSGNNVTIDGAVNSVSIIDAPESLNLAALNGHKVTVYGYFDGVAAPALRIQAARIEDKGVVEVIYFSEDFEWLLPWAENSGAGQTVENDGSGTAPQIYSAKNDEGQTAAEALLAHGYGLEESRGASIYLQKCYLKFGKTDYQAGLTLPAVDGIPSGEKVMLSFDWAPMVGGTRKFDPVQLIITVTNGSETVELDPIGHNFVNEVDKLEWLHADVVLEGVSITKDTRITIKSDAWGETAATSGSSVYRRWFIDNIKLSRAN</sequence>
<protein>
    <submittedName>
        <fullName evidence="3">BACON domain-containing protein</fullName>
    </submittedName>
</protein>
<dbReference type="AlphaFoldDB" id="A0A921K4B7"/>
<comment type="caution">
    <text evidence="3">The sequence shown here is derived from an EMBL/GenBank/DDBJ whole genome shotgun (WGS) entry which is preliminary data.</text>
</comment>
<evidence type="ECO:0000256" key="1">
    <source>
        <dbReference type="SAM" id="SignalP"/>
    </source>
</evidence>
<accession>A0A921K4B7</accession>
<feature type="chain" id="PRO_5037381116" evidence="1">
    <location>
        <begin position="21"/>
        <end position="503"/>
    </location>
</feature>